<organism evidence="3 4">
    <name type="scientific">Chrysophaeum taylorii</name>
    <dbReference type="NCBI Taxonomy" id="2483200"/>
    <lineage>
        <taxon>Eukaryota</taxon>
        <taxon>Sar</taxon>
        <taxon>Stramenopiles</taxon>
        <taxon>Ochrophyta</taxon>
        <taxon>Pelagophyceae</taxon>
        <taxon>Pelagomonadales</taxon>
        <taxon>Pelagomonadaceae</taxon>
        <taxon>Chrysophaeum</taxon>
    </lineage>
</organism>
<proteinExistence type="predicted"/>
<gene>
    <name evidence="3" type="ORF">CTAYLR_006354</name>
</gene>
<keyword evidence="4" id="KW-1185">Reference proteome</keyword>
<dbReference type="AlphaFoldDB" id="A0AAD7XHZ8"/>
<reference evidence="3" key="1">
    <citation type="submission" date="2023-01" db="EMBL/GenBank/DDBJ databases">
        <title>Metagenome sequencing of chrysophaentin producing Chrysophaeum taylorii.</title>
        <authorList>
            <person name="Davison J."/>
            <person name="Bewley C."/>
        </authorList>
    </citation>
    <scope>NUCLEOTIDE SEQUENCE</scope>
    <source>
        <strain evidence="3">NIES-1699</strain>
    </source>
</reference>
<evidence type="ECO:0000313" key="4">
    <source>
        <dbReference type="Proteomes" id="UP001230188"/>
    </source>
</evidence>
<protein>
    <recommendedName>
        <fullName evidence="2">Ndc10 domain-containing protein</fullName>
    </recommendedName>
</protein>
<feature type="domain" description="Ndc10" evidence="2">
    <location>
        <begin position="257"/>
        <end position="556"/>
    </location>
</feature>
<dbReference type="Proteomes" id="UP001230188">
    <property type="component" value="Unassembled WGS sequence"/>
</dbReference>
<dbReference type="Pfam" id="PF16787">
    <property type="entry name" value="NDC10_II"/>
    <property type="match status" value="1"/>
</dbReference>
<dbReference type="InterPro" id="IPR038279">
    <property type="entry name" value="Ndc10_dom2_sf"/>
</dbReference>
<feature type="region of interest" description="Disordered" evidence="1">
    <location>
        <begin position="653"/>
        <end position="681"/>
    </location>
</feature>
<sequence>MPSATLQRAVNENRARSSDGRSGERPADAATAPTDDALRASRLARREAVEAHRKNKGTAEAYDLWVRQWYAWCHARPGDVVCGMTMPVDKQVYSGAAMPSTVELWLAAFVTVRPKLKNGKPVPGTGGAGRGVGIESVRQAIKAVTDLQAAQRLDDEFRTELEGVPAPRAGGQVRLAFWPISCRLDSVSSSQLKAILEEHAHQTAMRREELCGDRASGRNIDGDYDDEQKYQLSTIGLFEDSARPHKLAEKQAMLMRVSQLLRDSLSFRGDDARKLQLADIFLACAMAREGPQPCRVVVFALNNGKSNLDGKVMLSASMRHATKPELCLQFHLALSFFELYVVFKVDVPRWRPERDEEGRLHRDFYSFHVLPGCNCRTGNFNVRTSLTPQTMSNHCSWMYANIRNPLVNAPKKVHLNHGRSLRDGIASDVSEQQVGRAGNYRGYTALNRSYLTDLPWDMIRHTAGFPTRSGYFFLLRALVQPPEPLVKKVFATLLDSYYEWLESPDFNKDDLDLATKQFVEVVEHLAVVLCQDLAVLYGKMKHFHVFSHAPFNDDTYGFLTFRQELLQAMTDQGANQLQRTAEAAQERGDEKCAAFAREVLGSVATMLEQHKVTGSASGPPAQPIQMRINGTPARHISEIHDQICGNDAPRRLTGAISDPPATTPALFPETPPRASAADSNDASDDALLFGQQRLVVSDKSTWPVDPPALPNFALATKLASCPATIGELAEEYFRGVGGGAPLKYLDEYYGPIRRPGTGKTGFSWRSARARNPRGKSRKFNAAYEKRKPIFDYLEKHGEQKGVKLLEDRVNARLQPGQESNWKAICDLLPEIIKELRPESFERNSKRAQVARAKTRDAKRQRVWILIRSVLSTPKAQHHAQVLVVQWPPMEAGCRYRAFSQPDSRHAC</sequence>
<name>A0AAD7XHZ8_9STRA</name>
<dbReference type="GO" id="GO:0003677">
    <property type="term" value="F:DNA binding"/>
    <property type="evidence" value="ECO:0007669"/>
    <property type="project" value="InterPro"/>
</dbReference>
<accession>A0AAD7XHZ8</accession>
<evidence type="ECO:0000256" key="1">
    <source>
        <dbReference type="SAM" id="MobiDB-lite"/>
    </source>
</evidence>
<dbReference type="Gene3D" id="1.10.443.20">
    <property type="entry name" value="Centromere DNA-binding protein complex CBF3 subunit, domain 2"/>
    <property type="match status" value="1"/>
</dbReference>
<feature type="region of interest" description="Disordered" evidence="1">
    <location>
        <begin position="1"/>
        <end position="35"/>
    </location>
</feature>
<comment type="caution">
    <text evidence="3">The sequence shown here is derived from an EMBL/GenBank/DDBJ whole genome shotgun (WGS) entry which is preliminary data.</text>
</comment>
<dbReference type="EMBL" id="JAQMWT010000587">
    <property type="protein sequence ID" value="KAJ8599116.1"/>
    <property type="molecule type" value="Genomic_DNA"/>
</dbReference>
<feature type="compositionally biased region" description="Basic and acidic residues" evidence="1">
    <location>
        <begin position="11"/>
        <end position="27"/>
    </location>
</feature>
<dbReference type="InterPro" id="IPR031872">
    <property type="entry name" value="NDC10_II"/>
</dbReference>
<evidence type="ECO:0000313" key="3">
    <source>
        <dbReference type="EMBL" id="KAJ8599116.1"/>
    </source>
</evidence>
<feature type="compositionally biased region" description="Polar residues" evidence="1">
    <location>
        <begin position="1"/>
        <end position="10"/>
    </location>
</feature>
<evidence type="ECO:0000259" key="2">
    <source>
        <dbReference type="Pfam" id="PF16787"/>
    </source>
</evidence>